<dbReference type="PANTHER" id="PTHR31896:SF64">
    <property type="entry name" value="TRICHOTHECENE 3-O-ACETYLTRANSFERASE"/>
    <property type="match status" value="1"/>
</dbReference>
<evidence type="ECO:0000313" key="5">
    <source>
        <dbReference type="EMBL" id="CEL05744.1"/>
    </source>
</evidence>
<dbReference type="AlphaFoldDB" id="A0A0U5G1W7"/>
<dbReference type="STRING" id="454130.A0A0U5G1W7"/>
<dbReference type="Pfam" id="PF22664">
    <property type="entry name" value="TRI-like_N"/>
    <property type="match status" value="1"/>
</dbReference>
<protein>
    <recommendedName>
        <fullName evidence="4">Trichothecene 3-O-acetyltransferase-like N-terminal domain-containing protein</fullName>
    </recommendedName>
</protein>
<dbReference type="PANTHER" id="PTHR31896">
    <property type="entry name" value="FAMILY REGULATORY PROTEIN, PUTATIVE (AFU_ORTHOLOGUE AFUA_3G14730)-RELATED"/>
    <property type="match status" value="1"/>
</dbReference>
<dbReference type="Proteomes" id="UP000054771">
    <property type="component" value="Unassembled WGS sequence"/>
</dbReference>
<keyword evidence="6" id="KW-1185">Reference proteome</keyword>
<evidence type="ECO:0000256" key="3">
    <source>
        <dbReference type="SAM" id="MobiDB-lite"/>
    </source>
</evidence>
<dbReference type="GO" id="GO:0016746">
    <property type="term" value="F:acyltransferase activity"/>
    <property type="evidence" value="ECO:0007669"/>
    <property type="project" value="UniProtKB-KW"/>
</dbReference>
<dbReference type="OMA" id="DEHTRIC"/>
<evidence type="ECO:0000259" key="4">
    <source>
        <dbReference type="Pfam" id="PF22664"/>
    </source>
</evidence>
<evidence type="ECO:0000313" key="6">
    <source>
        <dbReference type="Proteomes" id="UP000054771"/>
    </source>
</evidence>
<feature type="domain" description="Trichothecene 3-O-acetyltransferase-like N-terminal" evidence="4">
    <location>
        <begin position="24"/>
        <end position="171"/>
    </location>
</feature>
<dbReference type="InterPro" id="IPR054710">
    <property type="entry name" value="Tri101-like_N"/>
</dbReference>
<dbReference type="InterPro" id="IPR023213">
    <property type="entry name" value="CAT-like_dom_sf"/>
</dbReference>
<dbReference type="EMBL" id="CDMC01000005">
    <property type="protein sequence ID" value="CEL05744.1"/>
    <property type="molecule type" value="Genomic_DNA"/>
</dbReference>
<evidence type="ECO:0000256" key="2">
    <source>
        <dbReference type="ARBA" id="ARBA00023315"/>
    </source>
</evidence>
<gene>
    <name evidence="5" type="ORF">ASPCAL06859</name>
</gene>
<keyword evidence="1" id="KW-0808">Transferase</keyword>
<dbReference type="OrthoDB" id="1862401at2759"/>
<evidence type="ECO:0000256" key="1">
    <source>
        <dbReference type="ARBA" id="ARBA00022679"/>
    </source>
</evidence>
<keyword evidence="2" id="KW-0012">Acyltransferase</keyword>
<name>A0A0U5G1W7_ASPCI</name>
<dbReference type="InterPro" id="IPR051283">
    <property type="entry name" value="Sec_Metabolite_Acyltrans"/>
</dbReference>
<reference evidence="6" key="1">
    <citation type="journal article" date="2016" name="Genome Announc.">
        <title>Draft genome sequences of fungus Aspergillus calidoustus.</title>
        <authorList>
            <person name="Horn F."/>
            <person name="Linde J."/>
            <person name="Mattern D.J."/>
            <person name="Walther G."/>
            <person name="Guthke R."/>
            <person name="Scherlach K."/>
            <person name="Martin K."/>
            <person name="Brakhage A.A."/>
            <person name="Petzke L."/>
            <person name="Valiante V."/>
        </authorList>
    </citation>
    <scope>NUCLEOTIDE SEQUENCE [LARGE SCALE GENOMIC DNA]</scope>
    <source>
        <strain evidence="6">SF006504</strain>
    </source>
</reference>
<organism evidence="5 6">
    <name type="scientific">Aspergillus calidoustus</name>
    <dbReference type="NCBI Taxonomy" id="454130"/>
    <lineage>
        <taxon>Eukaryota</taxon>
        <taxon>Fungi</taxon>
        <taxon>Dikarya</taxon>
        <taxon>Ascomycota</taxon>
        <taxon>Pezizomycotina</taxon>
        <taxon>Eurotiomycetes</taxon>
        <taxon>Eurotiomycetidae</taxon>
        <taxon>Eurotiales</taxon>
        <taxon>Aspergillaceae</taxon>
        <taxon>Aspergillus</taxon>
        <taxon>Aspergillus subgen. Nidulantes</taxon>
    </lineage>
</organism>
<sequence length="487" mass="52559">MKPPSLFEPFPLTRLDQANGEVFFHYSVSFEVQDEDKALKTISKGVDHLLALVPFLTGETTRAEGSGAIELRPATASPDGEIPMFQVKRHANCTLPVRKIGKIASSVPQNLPLQGHFNPLPPLHKPGQPSPVIRFQANVLEDGIVLTVGFNHLVFDAMGGAVIITLLAESCRNPRTADGQIAASELLLRKQVSDLVSAIMMNPSPEVVDPPTSLEVSKPTSPPPPPPQVQDECLVFSAERLEQLRDACNSVLPWLNSSASKQSPEETLTTVSFLSSNDVLTGLICETIKQARGPDQPSPPPCMMGINARGFFEPSLPQTYMGNAGLPLYFHVQPTIPAQQEPALSLPHELHSPLISALDTPSFVRIAKTAHTIRSGLSNFPKTYAGSLTAFIKAASSPPQPSGGPNPVIVSSLRPLKTYEMQFGPELGDIQTFETGVPWVDGACVILPLCAGGPEVGRLAPWCVRITLYADVMERFKGDRALSWVLL</sequence>
<accession>A0A0U5G1W7</accession>
<proteinExistence type="predicted"/>
<dbReference type="Gene3D" id="3.30.559.10">
    <property type="entry name" value="Chloramphenicol acetyltransferase-like domain"/>
    <property type="match status" value="2"/>
</dbReference>
<feature type="region of interest" description="Disordered" evidence="3">
    <location>
        <begin position="204"/>
        <end position="228"/>
    </location>
</feature>